<evidence type="ECO:0000313" key="2">
    <source>
        <dbReference type="Proteomes" id="UP001174208"/>
    </source>
</evidence>
<keyword evidence="2" id="KW-1185">Reference proteome</keyword>
<accession>A0ABT8K8T2</accession>
<comment type="caution">
    <text evidence="1">The sequence shown here is derived from an EMBL/GenBank/DDBJ whole genome shotgun (WGS) entry which is preliminary data.</text>
</comment>
<evidence type="ECO:0000313" key="1">
    <source>
        <dbReference type="EMBL" id="MDN4613869.1"/>
    </source>
</evidence>
<sequence length="154" mass="15827">MLRSLNPLLSGRLLSVVDAVPAGGWIALTSRHVQPQPGAVPTDASLEAVVEALLGSLALSDQAAVPLVGWIADAADDDCLDAFFTVQGIARDAERRPLEMGRLTELPDDALCGVDAVIGVDCPADVVFFLCVGQGEHVAAPLFGAVAQQAVSAA</sequence>
<dbReference type="EMBL" id="JAROCF010000001">
    <property type="protein sequence ID" value="MDN4613869.1"/>
    <property type="molecule type" value="Genomic_DNA"/>
</dbReference>
<dbReference type="Proteomes" id="UP001174208">
    <property type="component" value="Unassembled WGS sequence"/>
</dbReference>
<dbReference type="RefSeq" id="WP_301210287.1">
    <property type="nucleotide sequence ID" value="NZ_JAROCF010000001.1"/>
</dbReference>
<proteinExistence type="predicted"/>
<protein>
    <submittedName>
        <fullName evidence="1">Uncharacterized protein</fullName>
    </submittedName>
</protein>
<organism evidence="1 2">
    <name type="scientific">Leifsonia williamsii</name>
    <dbReference type="NCBI Taxonomy" id="3035919"/>
    <lineage>
        <taxon>Bacteria</taxon>
        <taxon>Bacillati</taxon>
        <taxon>Actinomycetota</taxon>
        <taxon>Actinomycetes</taxon>
        <taxon>Micrococcales</taxon>
        <taxon>Microbacteriaceae</taxon>
        <taxon>Leifsonia</taxon>
    </lineage>
</organism>
<gene>
    <name evidence="1" type="ORF">P5G50_05325</name>
</gene>
<reference evidence="1" key="1">
    <citation type="submission" date="2023-06" db="EMBL/GenBank/DDBJ databases">
        <title>MT1 and MT2 Draft Genomes of Novel Species.</title>
        <authorList>
            <person name="Venkateswaran K."/>
        </authorList>
    </citation>
    <scope>NUCLEOTIDE SEQUENCE</scope>
    <source>
        <strain evidence="1">F6_8S_P_1B</strain>
    </source>
</reference>
<name>A0ABT8K8T2_9MICO</name>